<name>I8AKW5_9BACL</name>
<organism evidence="2 3">
    <name type="scientific">Fictibacillus macauensis ZFHKF-1</name>
    <dbReference type="NCBI Taxonomy" id="1196324"/>
    <lineage>
        <taxon>Bacteria</taxon>
        <taxon>Bacillati</taxon>
        <taxon>Bacillota</taxon>
        <taxon>Bacilli</taxon>
        <taxon>Bacillales</taxon>
        <taxon>Fictibacillaceae</taxon>
        <taxon>Fictibacillus</taxon>
    </lineage>
</organism>
<keyword evidence="1" id="KW-0472">Membrane</keyword>
<keyword evidence="3" id="KW-1185">Reference proteome</keyword>
<dbReference type="EMBL" id="AKKV01000021">
    <property type="protein sequence ID" value="EIT86472.1"/>
    <property type="molecule type" value="Genomic_DNA"/>
</dbReference>
<dbReference type="RefSeq" id="WP_007201277.1">
    <property type="nucleotide sequence ID" value="NZ_AKKV01000021.1"/>
</dbReference>
<dbReference type="Proteomes" id="UP000004080">
    <property type="component" value="Unassembled WGS sequence"/>
</dbReference>
<dbReference type="OrthoDB" id="2942502at2"/>
<evidence type="ECO:0000313" key="2">
    <source>
        <dbReference type="EMBL" id="EIT86472.1"/>
    </source>
</evidence>
<dbReference type="STRING" id="1196324.A374_05901"/>
<keyword evidence="1" id="KW-1133">Transmembrane helix</keyword>
<gene>
    <name evidence="2" type="ORF">A374_05901</name>
</gene>
<dbReference type="PATRIC" id="fig|1196324.3.peg.1202"/>
<accession>I8AKW5</accession>
<protein>
    <submittedName>
        <fullName evidence="2">Uncharacterized protein</fullName>
    </submittedName>
</protein>
<proteinExistence type="predicted"/>
<evidence type="ECO:0000256" key="1">
    <source>
        <dbReference type="SAM" id="Phobius"/>
    </source>
</evidence>
<keyword evidence="1" id="KW-0812">Transmembrane</keyword>
<reference evidence="2 3" key="1">
    <citation type="journal article" date="2012" name="J. Bacteriol.">
        <title>Genome of Bacillus macauensis ZFHKF-1, a Long-Chain-Forming Bacterium.</title>
        <authorList>
            <person name="Cai L."/>
            <person name="Zhang T."/>
        </authorList>
    </citation>
    <scope>NUCLEOTIDE SEQUENCE [LARGE SCALE GENOMIC DNA]</scope>
    <source>
        <strain evidence="2 3">ZFHKF-1</strain>
    </source>
</reference>
<comment type="caution">
    <text evidence="2">The sequence shown here is derived from an EMBL/GenBank/DDBJ whole genome shotgun (WGS) entry which is preliminary data.</text>
</comment>
<evidence type="ECO:0000313" key="3">
    <source>
        <dbReference type="Proteomes" id="UP000004080"/>
    </source>
</evidence>
<dbReference type="AlphaFoldDB" id="I8AKW5"/>
<feature type="transmembrane region" description="Helical" evidence="1">
    <location>
        <begin position="22"/>
        <end position="40"/>
    </location>
</feature>
<sequence length="89" mass="9421">MNECSTCNCLCQQLDASKRGKTFFIFLQGALLPLGISIATPPASTLFTLVSHDASSCCVIFSFLGASGEPRILILDCRQIAAIVPGILT</sequence>